<dbReference type="GO" id="GO:0003697">
    <property type="term" value="F:single-stranded DNA binding"/>
    <property type="evidence" value="ECO:0007669"/>
    <property type="project" value="UniProtKB-UniRule"/>
</dbReference>
<dbReference type="AlphaFoldDB" id="A0AAW8NF99"/>
<dbReference type="PROSITE" id="PS50935">
    <property type="entry name" value="SSB"/>
    <property type="match status" value="1"/>
</dbReference>
<dbReference type="NCBIfam" id="TIGR00621">
    <property type="entry name" value="ssb"/>
    <property type="match status" value="1"/>
</dbReference>
<dbReference type="EMBL" id="JAVDWN010000035">
    <property type="protein sequence ID" value="MDR7166243.1"/>
    <property type="molecule type" value="Genomic_DNA"/>
</dbReference>
<evidence type="ECO:0000256" key="4">
    <source>
        <dbReference type="SAM" id="MobiDB-lite"/>
    </source>
</evidence>
<dbReference type="GO" id="GO:0009295">
    <property type="term" value="C:nucleoid"/>
    <property type="evidence" value="ECO:0007669"/>
    <property type="project" value="TreeGrafter"/>
</dbReference>
<accession>A0AAW8NF99</accession>
<sequence>MTPLRPVIGYKLSPRIPLEVDLFQQVNPSGRIPSNIVDPYVVEPAIVEPLIEDLYDGYPVPDEGEDDQYLEAINRAPLGEGGVWDAHTENQYQPNDLTHEEPGGTEPQNEPTTLTENITSARGKGTIMAGETTITVIGNLTSDPELRFTPSGSAVANFTMASTPRTFDRQSNEWKDGETLFLRASAWREAAENVAESLTKGMRVIVSGRLKSRSYETKEGEKRTVIELEVDEIGPSLRYANVKVNRTQRSGGQAGQGNGGFGNQGNTRAAGQPAAQDDPWAAPATSNASGGWGAGPDSEPPF</sequence>
<evidence type="ECO:0000313" key="5">
    <source>
        <dbReference type="EMBL" id="MDR7166243.1"/>
    </source>
</evidence>
<evidence type="ECO:0000256" key="1">
    <source>
        <dbReference type="ARBA" id="ARBA00023125"/>
    </source>
</evidence>
<evidence type="ECO:0000313" key="6">
    <source>
        <dbReference type="Proteomes" id="UP001262032"/>
    </source>
</evidence>
<dbReference type="HAMAP" id="MF_00984">
    <property type="entry name" value="SSB"/>
    <property type="match status" value="1"/>
</dbReference>
<dbReference type="Gene3D" id="2.40.50.140">
    <property type="entry name" value="Nucleic acid-binding proteins"/>
    <property type="match status" value="1"/>
</dbReference>
<dbReference type="RefSeq" id="WP_310258666.1">
    <property type="nucleotide sequence ID" value="NZ_JAVDWN010000035.1"/>
</dbReference>
<comment type="caution">
    <text evidence="5">The sequence shown here is derived from an EMBL/GenBank/DDBJ whole genome shotgun (WGS) entry which is preliminary data.</text>
</comment>
<keyword evidence="1 2" id="KW-0238">DNA-binding</keyword>
<dbReference type="Proteomes" id="UP001262032">
    <property type="component" value="Unassembled WGS sequence"/>
</dbReference>
<comment type="subunit">
    <text evidence="2">Homotetramer.</text>
</comment>
<dbReference type="InterPro" id="IPR000424">
    <property type="entry name" value="Primosome_PriB/ssb"/>
</dbReference>
<dbReference type="Pfam" id="PF00436">
    <property type="entry name" value="SSB"/>
    <property type="match status" value="1"/>
</dbReference>
<dbReference type="PANTHER" id="PTHR10302:SF27">
    <property type="entry name" value="SINGLE-STRANDED DNA-BINDING PROTEIN"/>
    <property type="match status" value="1"/>
</dbReference>
<feature type="region of interest" description="Disordered" evidence="4">
    <location>
        <begin position="93"/>
        <end position="113"/>
    </location>
</feature>
<gene>
    <name evidence="5" type="ORF">J2X12_004297</name>
</gene>
<dbReference type="InterPro" id="IPR011344">
    <property type="entry name" value="ssDNA-bd"/>
</dbReference>
<protein>
    <recommendedName>
        <fullName evidence="2 3">Single-stranded DNA-binding protein</fullName>
        <shortName evidence="2">SSB</shortName>
    </recommendedName>
</protein>
<dbReference type="PANTHER" id="PTHR10302">
    <property type="entry name" value="SINGLE-STRANDED DNA-BINDING PROTEIN"/>
    <property type="match status" value="1"/>
</dbReference>
<feature type="compositionally biased region" description="Gly residues" evidence="4">
    <location>
        <begin position="252"/>
        <end position="263"/>
    </location>
</feature>
<organism evidence="5 6">
    <name type="scientific">Pseudarthrobacter oxydans</name>
    <name type="common">Arthrobacter oxydans</name>
    <dbReference type="NCBI Taxonomy" id="1671"/>
    <lineage>
        <taxon>Bacteria</taxon>
        <taxon>Bacillati</taxon>
        <taxon>Actinomycetota</taxon>
        <taxon>Actinomycetes</taxon>
        <taxon>Micrococcales</taxon>
        <taxon>Micrococcaceae</taxon>
        <taxon>Pseudarthrobacter</taxon>
    </lineage>
</organism>
<dbReference type="SUPFAM" id="SSF50249">
    <property type="entry name" value="Nucleic acid-binding proteins"/>
    <property type="match status" value="1"/>
</dbReference>
<comment type="caution">
    <text evidence="2">Lacks conserved residue(s) required for the propagation of feature annotation.</text>
</comment>
<dbReference type="GO" id="GO:0006260">
    <property type="term" value="P:DNA replication"/>
    <property type="evidence" value="ECO:0007669"/>
    <property type="project" value="InterPro"/>
</dbReference>
<feature type="region of interest" description="Disordered" evidence="4">
    <location>
        <begin position="247"/>
        <end position="302"/>
    </location>
</feature>
<feature type="compositionally biased region" description="Low complexity" evidence="4">
    <location>
        <begin position="264"/>
        <end position="284"/>
    </location>
</feature>
<dbReference type="NCBIfam" id="NF005851">
    <property type="entry name" value="PRK07772.1"/>
    <property type="match status" value="1"/>
</dbReference>
<dbReference type="CDD" id="cd04496">
    <property type="entry name" value="SSB_OBF"/>
    <property type="match status" value="1"/>
</dbReference>
<evidence type="ECO:0000256" key="3">
    <source>
        <dbReference type="RuleBase" id="RU000524"/>
    </source>
</evidence>
<proteinExistence type="inferred from homology"/>
<evidence type="ECO:0000256" key="2">
    <source>
        <dbReference type="HAMAP-Rule" id="MF_00984"/>
    </source>
</evidence>
<name>A0AAW8NF99_PSEOX</name>
<dbReference type="InterPro" id="IPR012340">
    <property type="entry name" value="NA-bd_OB-fold"/>
</dbReference>
<reference evidence="5" key="1">
    <citation type="submission" date="2023-07" db="EMBL/GenBank/DDBJ databases">
        <title>Sorghum-associated microbial communities from plants grown in Nebraska, USA.</title>
        <authorList>
            <person name="Schachtman D."/>
        </authorList>
    </citation>
    <scope>NUCLEOTIDE SEQUENCE</scope>
    <source>
        <strain evidence="5">BE261</strain>
    </source>
</reference>